<name>A0A1F7GEM6_9BACT</name>
<dbReference type="AlphaFoldDB" id="A0A1F7GEM6"/>
<dbReference type="GO" id="GO:0043565">
    <property type="term" value="F:sequence-specific DNA binding"/>
    <property type="evidence" value="ECO:0007669"/>
    <property type="project" value="TreeGrafter"/>
</dbReference>
<dbReference type="GO" id="GO:0006313">
    <property type="term" value="P:DNA transposition"/>
    <property type="evidence" value="ECO:0007669"/>
    <property type="project" value="InterPro"/>
</dbReference>
<accession>A0A1F7GEM6</accession>
<dbReference type="InterPro" id="IPR052715">
    <property type="entry name" value="RAYT_transposase"/>
</dbReference>
<dbReference type="EMBL" id="MFZG01000015">
    <property type="protein sequence ID" value="OGK16952.1"/>
    <property type="molecule type" value="Genomic_DNA"/>
</dbReference>
<evidence type="ECO:0000313" key="3">
    <source>
        <dbReference type="Proteomes" id="UP000177208"/>
    </source>
</evidence>
<dbReference type="Proteomes" id="UP000177208">
    <property type="component" value="Unassembled WGS sequence"/>
</dbReference>
<evidence type="ECO:0000313" key="2">
    <source>
        <dbReference type="EMBL" id="OGK16952.1"/>
    </source>
</evidence>
<dbReference type="InterPro" id="IPR002686">
    <property type="entry name" value="Transposase_17"/>
</dbReference>
<dbReference type="Gene3D" id="3.30.70.1290">
    <property type="entry name" value="Transposase IS200-like"/>
    <property type="match status" value="1"/>
</dbReference>
<dbReference type="SMART" id="SM01321">
    <property type="entry name" value="Y1_Tnp"/>
    <property type="match status" value="1"/>
</dbReference>
<organism evidence="2 3">
    <name type="scientific">Candidatus Roizmanbacteria bacterium RIFCSPHIGHO2_01_FULL_39_12c</name>
    <dbReference type="NCBI Taxonomy" id="1802031"/>
    <lineage>
        <taxon>Bacteria</taxon>
        <taxon>Candidatus Roizmaniibacteriota</taxon>
    </lineage>
</organism>
<dbReference type="PANTHER" id="PTHR36966:SF1">
    <property type="entry name" value="REP-ASSOCIATED TYROSINE TRANSPOSASE"/>
    <property type="match status" value="1"/>
</dbReference>
<protein>
    <recommendedName>
        <fullName evidence="1">Transposase IS200-like domain-containing protein</fullName>
    </recommendedName>
</protein>
<dbReference type="GO" id="GO:0004803">
    <property type="term" value="F:transposase activity"/>
    <property type="evidence" value="ECO:0007669"/>
    <property type="project" value="InterPro"/>
</dbReference>
<gene>
    <name evidence="2" type="ORF">A2774_00450</name>
</gene>
<comment type="caution">
    <text evidence="2">The sequence shown here is derived from an EMBL/GenBank/DDBJ whole genome shotgun (WGS) entry which is preliminary data.</text>
</comment>
<feature type="domain" description="Transposase IS200-like" evidence="1">
    <location>
        <begin position="23"/>
        <end position="189"/>
    </location>
</feature>
<evidence type="ECO:0000259" key="1">
    <source>
        <dbReference type="SMART" id="SM01321"/>
    </source>
</evidence>
<dbReference type="InterPro" id="IPR036515">
    <property type="entry name" value="Transposase_17_sf"/>
</dbReference>
<sequence>MKNLRFRNKYRIPSTRLPNWDYSSAGWYYVTICTKRRVCYFGEIINRKKYLSQIGKLVEQEWLKTQVIRSNVKLDEFTIMPNHIHGIIVIKYTVETHNSHASLQKHSHASLQKHSHASLQKHSHASLEFNKFGPQTHNLAAIIRGFKSSTSSQIRRSGLKNFSWQSRFYDHIIRSEQSLFKIREYISNNHLNWDTDEENPKKYQAP</sequence>
<proteinExistence type="predicted"/>
<dbReference type="SUPFAM" id="SSF143422">
    <property type="entry name" value="Transposase IS200-like"/>
    <property type="match status" value="1"/>
</dbReference>
<reference evidence="2 3" key="1">
    <citation type="journal article" date="2016" name="Nat. Commun.">
        <title>Thousands of microbial genomes shed light on interconnected biogeochemical processes in an aquifer system.</title>
        <authorList>
            <person name="Anantharaman K."/>
            <person name="Brown C.T."/>
            <person name="Hug L.A."/>
            <person name="Sharon I."/>
            <person name="Castelle C.J."/>
            <person name="Probst A.J."/>
            <person name="Thomas B.C."/>
            <person name="Singh A."/>
            <person name="Wilkins M.J."/>
            <person name="Karaoz U."/>
            <person name="Brodie E.L."/>
            <person name="Williams K.H."/>
            <person name="Hubbard S.S."/>
            <person name="Banfield J.F."/>
        </authorList>
    </citation>
    <scope>NUCLEOTIDE SEQUENCE [LARGE SCALE GENOMIC DNA]</scope>
</reference>
<dbReference type="PANTHER" id="PTHR36966">
    <property type="entry name" value="REP-ASSOCIATED TYROSINE TRANSPOSASE"/>
    <property type="match status" value="1"/>
</dbReference>